<sequence length="805" mass="88166">MKIAIVTPHPSPFALGGAENLWWGLQTYFEEHTPHRCDVVALLGSEQSFWDLIASYRAFAQLDLSGYDCVISGKYPAWMVKHPRHICYMLHRLRGLYDTYAQATSDPAVFALGPVRELLDWMDDVEAYGGAAEDDEIEEAFARFERLRSAGLPDAAFAFPGPLIRRIIHFLDAGGLSPRRISRYAAISETVRRRPSYFPDGVTPDVLRPPPHRDDHHEGDFRYFFTSSRLDRPKRVDLIIEAMRDVKQDVPLLIAGTGPDGPRLQELAAPDKRIRFLGYVPDADMAELYANALAVPFAPYDEDYGLVTLEAMRSGKPVLTTVDAGGPTEFVRHEHSGLLSPATPKAFGEALSRVAGDPDLARRMGAAARRDVEGVGWEAVAAGLLRADAAPQVRRAHRPKLTAAVTFRVFPPMNGGQARVYHLYKNLAEVFDIDLVCLTGSTELRSEKEIAPGLLEICVPRSHAHAAAERDIFDLADQIPIGDIAAYALTGLSSDYEEALELSAMTSDAVIACHPYLVASIRKVAPDRPLWYEAQDVEITLKTALFQDCPAAARLLEEVRDAERSCWTAATTVFACAERDLDELASLYGPTRARRLEVPNGVALDEIQFTSLARRREVQRRASLGPMRTALFMGSWHGPNLAAVEDIIREAPLAPDTRFVVVGSACLPFKERKLPENVHLLGPVDQSIRDDLLAAADVALNPMRFGSGTNLKMLDYFAAGIPVISTAFGARGLAVAPGVHYIVAPDDGLAQALGVLATYDDASLAAMVDAARAVVEDLYSWKQIARRFADAVLHAGFDAAPAAPD</sequence>
<dbReference type="GO" id="GO:0016757">
    <property type="term" value="F:glycosyltransferase activity"/>
    <property type="evidence" value="ECO:0007669"/>
    <property type="project" value="UniProtKB-KW"/>
</dbReference>
<evidence type="ECO:0000256" key="2">
    <source>
        <dbReference type="ARBA" id="ARBA00022679"/>
    </source>
</evidence>
<dbReference type="Gene3D" id="3.40.50.2000">
    <property type="entry name" value="Glycogen Phosphorylase B"/>
    <property type="match status" value="4"/>
</dbReference>
<dbReference type="RefSeq" id="WP_406857265.1">
    <property type="nucleotide sequence ID" value="NZ_CP157484.1"/>
</dbReference>
<keyword evidence="1" id="KW-0328">Glycosyltransferase</keyword>
<name>A0AAU7JJK2_9HYPH</name>
<evidence type="ECO:0000313" key="4">
    <source>
        <dbReference type="EMBL" id="XBO40405.1"/>
    </source>
</evidence>
<dbReference type="InterPro" id="IPR001296">
    <property type="entry name" value="Glyco_trans_1"/>
</dbReference>
<gene>
    <name evidence="4" type="ORF">ABEG18_06445</name>
</gene>
<dbReference type="Pfam" id="PF00534">
    <property type="entry name" value="Glycos_transf_1"/>
    <property type="match status" value="1"/>
</dbReference>
<dbReference type="PANTHER" id="PTHR12526:SF510">
    <property type="entry name" value="D-INOSITOL 3-PHOSPHATE GLYCOSYLTRANSFERASE"/>
    <property type="match status" value="1"/>
</dbReference>
<organism evidence="4">
    <name type="scientific">Alsobacter sp. KACC 23698</name>
    <dbReference type="NCBI Taxonomy" id="3149229"/>
    <lineage>
        <taxon>Bacteria</taxon>
        <taxon>Pseudomonadati</taxon>
        <taxon>Pseudomonadota</taxon>
        <taxon>Alphaproteobacteria</taxon>
        <taxon>Hyphomicrobiales</taxon>
        <taxon>Alsobacteraceae</taxon>
        <taxon>Alsobacter</taxon>
    </lineage>
</organism>
<proteinExistence type="predicted"/>
<dbReference type="Pfam" id="PF13692">
    <property type="entry name" value="Glyco_trans_1_4"/>
    <property type="match status" value="1"/>
</dbReference>
<dbReference type="CDD" id="cd03801">
    <property type="entry name" value="GT4_PimA-like"/>
    <property type="match status" value="2"/>
</dbReference>
<feature type="domain" description="Glycosyl transferase family 1" evidence="3">
    <location>
        <begin position="218"/>
        <end position="370"/>
    </location>
</feature>
<dbReference type="SUPFAM" id="SSF53756">
    <property type="entry name" value="UDP-Glycosyltransferase/glycogen phosphorylase"/>
    <property type="match status" value="2"/>
</dbReference>
<accession>A0AAU7JJK2</accession>
<protein>
    <submittedName>
        <fullName evidence="4">Glycosyltransferase</fullName>
    </submittedName>
</protein>
<keyword evidence="2" id="KW-0808">Transferase</keyword>
<evidence type="ECO:0000256" key="1">
    <source>
        <dbReference type="ARBA" id="ARBA00022676"/>
    </source>
</evidence>
<dbReference type="EMBL" id="CP157484">
    <property type="protein sequence ID" value="XBO40405.1"/>
    <property type="molecule type" value="Genomic_DNA"/>
</dbReference>
<dbReference type="AlphaFoldDB" id="A0AAU7JJK2"/>
<reference evidence="4" key="1">
    <citation type="submission" date="2024-05" db="EMBL/GenBank/DDBJ databases">
        <authorList>
            <person name="Kim S."/>
            <person name="Heo J."/>
            <person name="Choi H."/>
            <person name="Choi Y."/>
            <person name="Kwon S.-W."/>
            <person name="Kim Y."/>
        </authorList>
    </citation>
    <scope>NUCLEOTIDE SEQUENCE</scope>
    <source>
        <strain evidence="4">KACC 23698</strain>
    </source>
</reference>
<dbReference type="PANTHER" id="PTHR12526">
    <property type="entry name" value="GLYCOSYLTRANSFERASE"/>
    <property type="match status" value="1"/>
</dbReference>
<evidence type="ECO:0000259" key="3">
    <source>
        <dbReference type="Pfam" id="PF00534"/>
    </source>
</evidence>